<sequence length="360" mass="40948">MHLELKDAKAILSFITDESLVSCNFHRISERFKSTIDLRNNDTKQLVGEFVTNLLYHHGYLLPKTAHKIVAMFLLYEIYDTNNCMMNPYVGIIFDIILNDLSSNEESSIEEDTKQISNELLNLLEKALSSSLTLSQQQTVLSELQTDPKIAFQFGLIPKTFPKLVENNPVIANEILLIYMKESSLTSTPVETVSSSSDSDNNLYKVSPEIVTQYLSVLVNMEMSVHSMEVVKRISANVELPPEFMNIYISNCIKTCENVTDKYMQNRLVRLVCVFLQSLIRNKIVNVNQVFVEVQTFCVEFSRIREAAALFRMLKLIDNGELLSNNVLSVGDNESNKPIKLDITDNMVHRNMNGNEGAHF</sequence>
<evidence type="ECO:0000256" key="3">
    <source>
        <dbReference type="ARBA" id="ARBA00008030"/>
    </source>
</evidence>
<keyword evidence="8" id="KW-0804">Transcription</keyword>
<dbReference type="GO" id="GO:0030014">
    <property type="term" value="C:CCR4-NOT complex"/>
    <property type="evidence" value="ECO:0007669"/>
    <property type="project" value="InterPro"/>
</dbReference>
<evidence type="ECO:0000313" key="11">
    <source>
        <dbReference type="Proteomes" id="UP001142055"/>
    </source>
</evidence>
<evidence type="ECO:0000256" key="8">
    <source>
        <dbReference type="ARBA" id="ARBA00023163"/>
    </source>
</evidence>
<keyword evidence="9" id="KW-0539">Nucleus</keyword>
<dbReference type="PANTHER" id="PTHR15975">
    <property type="entry name" value="CCR4-NOT TRANSCRIPTION COMPLEX SUBUNIT 11"/>
    <property type="match status" value="1"/>
</dbReference>
<keyword evidence="5" id="KW-0963">Cytoplasm</keyword>
<dbReference type="InterPro" id="IPR019312">
    <property type="entry name" value="CNOT11"/>
</dbReference>
<evidence type="ECO:0000256" key="5">
    <source>
        <dbReference type="ARBA" id="ARBA00022490"/>
    </source>
</evidence>
<dbReference type="GO" id="GO:0005634">
    <property type="term" value="C:nucleus"/>
    <property type="evidence" value="ECO:0007669"/>
    <property type="project" value="UniProtKB-SubCell"/>
</dbReference>
<comment type="subcellular location">
    <subcellularLocation>
        <location evidence="2">Cytoplasm</location>
    </subcellularLocation>
    <subcellularLocation>
        <location evidence="1">Nucleus</location>
    </subcellularLocation>
</comment>
<protein>
    <recommendedName>
        <fullName evidence="4">CCR4-NOT transcription complex subunit 11</fullName>
    </recommendedName>
</protein>
<evidence type="ECO:0000256" key="2">
    <source>
        <dbReference type="ARBA" id="ARBA00004496"/>
    </source>
</evidence>
<name>A0A9Q0M3S4_BLOTA</name>
<evidence type="ECO:0000256" key="9">
    <source>
        <dbReference type="ARBA" id="ARBA00023242"/>
    </source>
</evidence>
<comment type="similarity">
    <text evidence="3">Belongs to the CNOT11 family.</text>
</comment>
<comment type="caution">
    <text evidence="10">The sequence shown here is derived from an EMBL/GenBank/DDBJ whole genome shotgun (WGS) entry which is preliminary data.</text>
</comment>
<proteinExistence type="inferred from homology"/>
<dbReference type="AlphaFoldDB" id="A0A9Q0M3S4"/>
<keyword evidence="7" id="KW-0943">RNA-mediated gene silencing</keyword>
<accession>A0A9Q0M3S4</accession>
<dbReference type="Proteomes" id="UP001142055">
    <property type="component" value="Chromosome 2"/>
</dbReference>
<evidence type="ECO:0000256" key="7">
    <source>
        <dbReference type="ARBA" id="ARBA00023158"/>
    </source>
</evidence>
<evidence type="ECO:0000256" key="1">
    <source>
        <dbReference type="ARBA" id="ARBA00004123"/>
    </source>
</evidence>
<evidence type="ECO:0000313" key="10">
    <source>
        <dbReference type="EMBL" id="KAJ6219513.1"/>
    </source>
</evidence>
<dbReference type="GO" id="GO:0005737">
    <property type="term" value="C:cytoplasm"/>
    <property type="evidence" value="ECO:0007669"/>
    <property type="project" value="UniProtKB-SubCell"/>
</dbReference>
<reference evidence="10" key="1">
    <citation type="submission" date="2022-12" db="EMBL/GenBank/DDBJ databases">
        <title>Genome assemblies of Blomia tropicalis.</title>
        <authorList>
            <person name="Cui Y."/>
        </authorList>
    </citation>
    <scope>NUCLEOTIDE SEQUENCE</scope>
    <source>
        <tissue evidence="10">Adult mites</tissue>
    </source>
</reference>
<keyword evidence="6" id="KW-0805">Transcription regulation</keyword>
<dbReference type="Pfam" id="PF10155">
    <property type="entry name" value="CNOT11"/>
    <property type="match status" value="1"/>
</dbReference>
<evidence type="ECO:0000256" key="6">
    <source>
        <dbReference type="ARBA" id="ARBA00023015"/>
    </source>
</evidence>
<keyword evidence="11" id="KW-1185">Reference proteome</keyword>
<organism evidence="10 11">
    <name type="scientific">Blomia tropicalis</name>
    <name type="common">Mite</name>
    <dbReference type="NCBI Taxonomy" id="40697"/>
    <lineage>
        <taxon>Eukaryota</taxon>
        <taxon>Metazoa</taxon>
        <taxon>Ecdysozoa</taxon>
        <taxon>Arthropoda</taxon>
        <taxon>Chelicerata</taxon>
        <taxon>Arachnida</taxon>
        <taxon>Acari</taxon>
        <taxon>Acariformes</taxon>
        <taxon>Sarcoptiformes</taxon>
        <taxon>Astigmata</taxon>
        <taxon>Glycyphagoidea</taxon>
        <taxon>Echimyopodidae</taxon>
        <taxon>Blomia</taxon>
    </lineage>
</organism>
<dbReference type="EMBL" id="JAPWDV010000002">
    <property type="protein sequence ID" value="KAJ6219513.1"/>
    <property type="molecule type" value="Genomic_DNA"/>
</dbReference>
<evidence type="ECO:0000256" key="4">
    <source>
        <dbReference type="ARBA" id="ARBA00014872"/>
    </source>
</evidence>
<dbReference type="GO" id="GO:0031047">
    <property type="term" value="P:regulatory ncRNA-mediated gene silencing"/>
    <property type="evidence" value="ECO:0007669"/>
    <property type="project" value="UniProtKB-KW"/>
</dbReference>
<gene>
    <name evidence="10" type="ORF">RDWZM_005325</name>
</gene>
<dbReference type="PANTHER" id="PTHR15975:SF0">
    <property type="entry name" value="CCR4-NOT TRANSCRIPTION COMPLEX SUBUNIT 11"/>
    <property type="match status" value="1"/>
</dbReference>